<sequence length="67" mass="7528">MTARPPASPTGSAPRIWSLRLIDRRTGRPHRCGDAILTVLARDPRIAAAEMLEGRSLRDWHVEMQPL</sequence>
<keyword evidence="2" id="KW-1185">Reference proteome</keyword>
<comment type="caution">
    <text evidence="1">The sequence shown here is derived from an EMBL/GenBank/DDBJ whole genome shotgun (WGS) entry which is preliminary data.</text>
</comment>
<dbReference type="AlphaFoldDB" id="A0A8J7CZR7"/>
<dbReference type="Proteomes" id="UP000609121">
    <property type="component" value="Unassembled WGS sequence"/>
</dbReference>
<reference evidence="1" key="1">
    <citation type="submission" date="2020-09" db="EMBL/GenBank/DDBJ databases">
        <title>A novel bacterium of genus Mangrovicoccus, isolated from South China Sea.</title>
        <authorList>
            <person name="Huang H."/>
            <person name="Mo K."/>
            <person name="Hu Y."/>
        </authorList>
    </citation>
    <scope>NUCLEOTIDE SEQUENCE</scope>
    <source>
        <strain evidence="1">HB182678</strain>
    </source>
</reference>
<dbReference type="RefSeq" id="WP_193181823.1">
    <property type="nucleotide sequence ID" value="NZ_JACVXA010000021.1"/>
</dbReference>
<organism evidence="1 2">
    <name type="scientific">Mangrovicoccus algicola</name>
    <dbReference type="NCBI Taxonomy" id="2771008"/>
    <lineage>
        <taxon>Bacteria</taxon>
        <taxon>Pseudomonadati</taxon>
        <taxon>Pseudomonadota</taxon>
        <taxon>Alphaproteobacteria</taxon>
        <taxon>Rhodobacterales</taxon>
        <taxon>Paracoccaceae</taxon>
        <taxon>Mangrovicoccus</taxon>
    </lineage>
</organism>
<protein>
    <submittedName>
        <fullName evidence="1">Uncharacterized protein</fullName>
    </submittedName>
</protein>
<name>A0A8J7CZR7_9RHOB</name>
<evidence type="ECO:0000313" key="1">
    <source>
        <dbReference type="EMBL" id="MBE3638323.1"/>
    </source>
</evidence>
<dbReference type="EMBL" id="JACVXA010000021">
    <property type="protein sequence ID" value="MBE3638323.1"/>
    <property type="molecule type" value="Genomic_DNA"/>
</dbReference>
<proteinExistence type="predicted"/>
<evidence type="ECO:0000313" key="2">
    <source>
        <dbReference type="Proteomes" id="UP000609121"/>
    </source>
</evidence>
<accession>A0A8J7CZR7</accession>
<gene>
    <name evidence="1" type="ORF">ICN82_08940</name>
</gene>